<keyword evidence="5" id="KW-0418">Kinase</keyword>
<keyword evidence="3" id="KW-0808">Transferase</keyword>
<dbReference type="EMBL" id="JAAGAX010000011">
    <property type="protein sequence ID" value="KAF2299268.1"/>
    <property type="molecule type" value="Genomic_DNA"/>
</dbReference>
<sequence length="190" mass="21656">MMSREFRGYMEEPSELELLCIQARSLLGDTEYLSYEVKAGDSKEFQFDIDHEEELDLTLNIGEKLEKKPICSGSRLQSVDEYADPMQDRVPTISKMSILPKSISVGEKSWKHEDGMQKSGNLASTSSRNRSVNEQLAASPTFVKLADLTDREWMQFLVHFQKLLCPAFANRKSGNVGQRHRQRLGTSCQF</sequence>
<feature type="region of interest" description="Disordered" evidence="7">
    <location>
        <begin position="109"/>
        <end position="132"/>
    </location>
</feature>
<keyword evidence="9" id="KW-1185">Reference proteome</keyword>
<keyword evidence="6" id="KW-0067">ATP-binding</keyword>
<dbReference type="GO" id="GO:0005524">
    <property type="term" value="F:ATP binding"/>
    <property type="evidence" value="ECO:0007669"/>
    <property type="project" value="UniProtKB-KW"/>
</dbReference>
<dbReference type="GO" id="GO:0004430">
    <property type="term" value="F:1-phosphatidylinositol 4-kinase activity"/>
    <property type="evidence" value="ECO:0007669"/>
    <property type="project" value="UniProtKB-EC"/>
</dbReference>
<evidence type="ECO:0000256" key="5">
    <source>
        <dbReference type="ARBA" id="ARBA00022777"/>
    </source>
</evidence>
<accession>A0A6A6LG51</accession>
<dbReference type="AlphaFoldDB" id="A0A6A6LG51"/>
<feature type="compositionally biased region" description="Polar residues" evidence="7">
    <location>
        <begin position="118"/>
        <end position="132"/>
    </location>
</feature>
<dbReference type="Proteomes" id="UP000467840">
    <property type="component" value="Chromosome 1"/>
</dbReference>
<evidence type="ECO:0000256" key="7">
    <source>
        <dbReference type="SAM" id="MobiDB-lite"/>
    </source>
</evidence>
<dbReference type="PANTHER" id="PTHR45800">
    <property type="entry name" value="PHOSPHATIDYLINOSITOL 4-KINASE GAMMA"/>
    <property type="match status" value="1"/>
</dbReference>
<protein>
    <recommendedName>
        <fullName evidence="2">1-phosphatidylinositol 4-kinase</fullName>
        <ecNumber evidence="2">2.7.1.67</ecNumber>
    </recommendedName>
</protein>
<keyword evidence="4" id="KW-0547">Nucleotide-binding</keyword>
<evidence type="ECO:0000256" key="1">
    <source>
        <dbReference type="ARBA" id="ARBA00008941"/>
    </source>
</evidence>
<comment type="similarity">
    <text evidence="1">Belongs to the PI3/PI4-kinase family. Type II PI4K subfamily.</text>
</comment>
<name>A0A6A6LG51_HEVBR</name>
<evidence type="ECO:0000256" key="2">
    <source>
        <dbReference type="ARBA" id="ARBA00012169"/>
    </source>
</evidence>
<evidence type="ECO:0000256" key="6">
    <source>
        <dbReference type="ARBA" id="ARBA00022840"/>
    </source>
</evidence>
<evidence type="ECO:0000256" key="3">
    <source>
        <dbReference type="ARBA" id="ARBA00022679"/>
    </source>
</evidence>
<proteinExistence type="inferred from homology"/>
<reference evidence="8 9" key="1">
    <citation type="journal article" date="2020" name="Mol. Plant">
        <title>The Chromosome-Based Rubber Tree Genome Provides New Insights into Spurge Genome Evolution and Rubber Biosynthesis.</title>
        <authorList>
            <person name="Liu J."/>
            <person name="Shi C."/>
            <person name="Shi C.C."/>
            <person name="Li W."/>
            <person name="Zhang Q.J."/>
            <person name="Zhang Y."/>
            <person name="Li K."/>
            <person name="Lu H.F."/>
            <person name="Shi C."/>
            <person name="Zhu S.T."/>
            <person name="Xiao Z.Y."/>
            <person name="Nan H."/>
            <person name="Yue Y."/>
            <person name="Zhu X.G."/>
            <person name="Wu Y."/>
            <person name="Hong X.N."/>
            <person name="Fan G.Y."/>
            <person name="Tong Y."/>
            <person name="Zhang D."/>
            <person name="Mao C.L."/>
            <person name="Liu Y.L."/>
            <person name="Hao S.J."/>
            <person name="Liu W.Q."/>
            <person name="Lv M.Q."/>
            <person name="Zhang H.B."/>
            <person name="Liu Y."/>
            <person name="Hu-Tang G.R."/>
            <person name="Wang J.P."/>
            <person name="Wang J.H."/>
            <person name="Sun Y.H."/>
            <person name="Ni S.B."/>
            <person name="Chen W.B."/>
            <person name="Zhang X.C."/>
            <person name="Jiao Y.N."/>
            <person name="Eichler E.E."/>
            <person name="Li G.H."/>
            <person name="Liu X."/>
            <person name="Gao L.Z."/>
        </authorList>
    </citation>
    <scope>NUCLEOTIDE SEQUENCE [LARGE SCALE GENOMIC DNA]</scope>
    <source>
        <strain evidence="9">cv. GT1</strain>
        <tissue evidence="8">Leaf</tissue>
    </source>
</reference>
<evidence type="ECO:0000313" key="9">
    <source>
        <dbReference type="Proteomes" id="UP000467840"/>
    </source>
</evidence>
<dbReference type="EC" id="2.7.1.67" evidence="2"/>
<dbReference type="PANTHER" id="PTHR45800:SF12">
    <property type="entry name" value="1-PHOSPHATIDYLINOSITOL 4-KINASE"/>
    <property type="match status" value="1"/>
</dbReference>
<organism evidence="8 9">
    <name type="scientific">Hevea brasiliensis</name>
    <name type="common">Para rubber tree</name>
    <name type="synonym">Siphonia brasiliensis</name>
    <dbReference type="NCBI Taxonomy" id="3981"/>
    <lineage>
        <taxon>Eukaryota</taxon>
        <taxon>Viridiplantae</taxon>
        <taxon>Streptophyta</taxon>
        <taxon>Embryophyta</taxon>
        <taxon>Tracheophyta</taxon>
        <taxon>Spermatophyta</taxon>
        <taxon>Magnoliopsida</taxon>
        <taxon>eudicotyledons</taxon>
        <taxon>Gunneridae</taxon>
        <taxon>Pentapetalae</taxon>
        <taxon>rosids</taxon>
        <taxon>fabids</taxon>
        <taxon>Malpighiales</taxon>
        <taxon>Euphorbiaceae</taxon>
        <taxon>Crotonoideae</taxon>
        <taxon>Micrandreae</taxon>
        <taxon>Hevea</taxon>
    </lineage>
</organism>
<comment type="caution">
    <text evidence="8">The sequence shown here is derived from an EMBL/GenBank/DDBJ whole genome shotgun (WGS) entry which is preliminary data.</text>
</comment>
<evidence type="ECO:0000313" key="8">
    <source>
        <dbReference type="EMBL" id="KAF2299268.1"/>
    </source>
</evidence>
<evidence type="ECO:0000256" key="4">
    <source>
        <dbReference type="ARBA" id="ARBA00022741"/>
    </source>
</evidence>
<dbReference type="InterPro" id="IPR044571">
    <property type="entry name" value="P4KG1-8"/>
</dbReference>
<gene>
    <name evidence="8" type="ORF">GH714_031161</name>
</gene>